<keyword evidence="2" id="KW-1133">Transmembrane helix</keyword>
<evidence type="ECO:0000313" key="3">
    <source>
        <dbReference type="EMBL" id="OAJ37239.1"/>
    </source>
</evidence>
<dbReference type="EMBL" id="DS022300">
    <property type="protein sequence ID" value="OAJ37239.1"/>
    <property type="molecule type" value="Genomic_DNA"/>
</dbReference>
<feature type="region of interest" description="Disordered" evidence="1">
    <location>
        <begin position="162"/>
        <end position="184"/>
    </location>
</feature>
<feature type="transmembrane region" description="Helical" evidence="2">
    <location>
        <begin position="34"/>
        <end position="54"/>
    </location>
</feature>
<dbReference type="OrthoDB" id="10640144at2759"/>
<proteinExistence type="predicted"/>
<dbReference type="AlphaFoldDB" id="A0A177WAX6"/>
<protein>
    <submittedName>
        <fullName evidence="3">Uncharacterized protein</fullName>
    </submittedName>
</protein>
<gene>
    <name evidence="3" type="ORF">BDEG_21285</name>
</gene>
<reference evidence="3 4" key="2">
    <citation type="submission" date="2016-05" db="EMBL/GenBank/DDBJ databases">
        <title>Lineage-specific infection strategies underlie the spectrum of fungal disease in amphibians.</title>
        <authorList>
            <person name="Cuomo C.A."/>
            <person name="Farrer R.A."/>
            <person name="James T."/>
            <person name="Longcore J."/>
            <person name="Birren B."/>
        </authorList>
    </citation>
    <scope>NUCLEOTIDE SEQUENCE [LARGE SCALE GENOMIC DNA]</scope>
    <source>
        <strain evidence="3 4">JEL423</strain>
    </source>
</reference>
<dbReference type="VEuPathDB" id="FungiDB:BDEG_21285"/>
<sequence length="265" mass="29185">MSLLLPFNFFILNNLIVLVSLLGLWAAYTNEARWAIPFSCLFFGITVTRIGFGIKSVIGSFAHKQSSINQCISINPQMLEACENSVTHQLKLTTLFVVLFSLTCVYCIYIEFLYAYMLWKNPVLSGVQSPQLFRQMQPQPAPVYEMDSVFDPVPVYTPPYEVPKANGSTHNNANGQGPLPLSTCADNAADHSAVSDLNASSSLTSSVPIDALKTPSHVVEVNEMSTATQSPPYLHQEPHVIALQQNEPIRAYPLNHTTDSHSGKP</sequence>
<keyword evidence="2" id="KW-0812">Transmembrane</keyword>
<accession>A0A177WAX6</accession>
<feature type="compositionally biased region" description="Polar residues" evidence="1">
    <location>
        <begin position="166"/>
        <end position="175"/>
    </location>
</feature>
<reference evidence="3 4" key="1">
    <citation type="submission" date="2006-10" db="EMBL/GenBank/DDBJ databases">
        <title>The Genome Sequence of Batrachochytrium dendrobatidis JEL423.</title>
        <authorList>
            <consortium name="The Broad Institute Genome Sequencing Platform"/>
            <person name="Birren B."/>
            <person name="Lander E."/>
            <person name="Galagan J."/>
            <person name="Cuomo C."/>
            <person name="Devon K."/>
            <person name="Jaffe D."/>
            <person name="Butler J."/>
            <person name="Alvarez P."/>
            <person name="Gnerre S."/>
            <person name="Grabherr M."/>
            <person name="Kleber M."/>
            <person name="Mauceli E."/>
            <person name="Brockman W."/>
            <person name="Young S."/>
            <person name="LaButti K."/>
            <person name="Sykes S."/>
            <person name="DeCaprio D."/>
            <person name="Crawford M."/>
            <person name="Koehrsen M."/>
            <person name="Engels R."/>
            <person name="Montgomery P."/>
            <person name="Pearson M."/>
            <person name="Howarth C."/>
            <person name="Larson L."/>
            <person name="White J."/>
            <person name="O'Leary S."/>
            <person name="Kodira C."/>
            <person name="Zeng Q."/>
            <person name="Yandava C."/>
            <person name="Alvarado L."/>
            <person name="Longcore J."/>
            <person name="James T."/>
        </authorList>
    </citation>
    <scope>NUCLEOTIDE SEQUENCE [LARGE SCALE GENOMIC DNA]</scope>
    <source>
        <strain evidence="3 4">JEL423</strain>
    </source>
</reference>
<keyword evidence="2" id="KW-0472">Membrane</keyword>
<name>A0A177WAX6_BATDL</name>
<feature type="transmembrane region" description="Helical" evidence="2">
    <location>
        <begin position="95"/>
        <end position="119"/>
    </location>
</feature>
<feature type="transmembrane region" description="Helical" evidence="2">
    <location>
        <begin position="7"/>
        <end position="28"/>
    </location>
</feature>
<evidence type="ECO:0000256" key="2">
    <source>
        <dbReference type="SAM" id="Phobius"/>
    </source>
</evidence>
<evidence type="ECO:0000256" key="1">
    <source>
        <dbReference type="SAM" id="MobiDB-lite"/>
    </source>
</evidence>
<evidence type="ECO:0000313" key="4">
    <source>
        <dbReference type="Proteomes" id="UP000077115"/>
    </source>
</evidence>
<dbReference type="Proteomes" id="UP000077115">
    <property type="component" value="Unassembled WGS sequence"/>
</dbReference>
<organism evidence="3 4">
    <name type="scientific">Batrachochytrium dendrobatidis (strain JEL423)</name>
    <dbReference type="NCBI Taxonomy" id="403673"/>
    <lineage>
        <taxon>Eukaryota</taxon>
        <taxon>Fungi</taxon>
        <taxon>Fungi incertae sedis</taxon>
        <taxon>Chytridiomycota</taxon>
        <taxon>Chytridiomycota incertae sedis</taxon>
        <taxon>Chytridiomycetes</taxon>
        <taxon>Rhizophydiales</taxon>
        <taxon>Rhizophydiales incertae sedis</taxon>
        <taxon>Batrachochytrium</taxon>
    </lineage>
</organism>